<organism evidence="1 2">
    <name type="scientific">Dibothriocephalus latus</name>
    <name type="common">Fish tapeworm</name>
    <name type="synonym">Diphyllobothrium latum</name>
    <dbReference type="NCBI Taxonomy" id="60516"/>
    <lineage>
        <taxon>Eukaryota</taxon>
        <taxon>Metazoa</taxon>
        <taxon>Spiralia</taxon>
        <taxon>Lophotrochozoa</taxon>
        <taxon>Platyhelminthes</taxon>
        <taxon>Cestoda</taxon>
        <taxon>Eucestoda</taxon>
        <taxon>Diphyllobothriidea</taxon>
        <taxon>Diphyllobothriidae</taxon>
        <taxon>Dibothriocephalus</taxon>
    </lineage>
</organism>
<evidence type="ECO:0000313" key="2">
    <source>
        <dbReference type="Proteomes" id="UP000281553"/>
    </source>
</evidence>
<dbReference type="OrthoDB" id="6129702at2759"/>
<accession>A0A3P7QR27</accession>
<dbReference type="PANTHER" id="PTHR47020">
    <property type="entry name" value="HILLARIN"/>
    <property type="match status" value="1"/>
</dbReference>
<name>A0A3P7QR27_DIBLA</name>
<dbReference type="AlphaFoldDB" id="A0A3P7QR27"/>
<gene>
    <name evidence="1" type="ORF">DILT_LOCUS16265</name>
</gene>
<dbReference type="PANTHER" id="PTHR47020:SF1">
    <property type="entry name" value="HILLARIN"/>
    <property type="match status" value="1"/>
</dbReference>
<sequence length="112" mass="12687">MQFPNSDLKHSWNAVLVDGTWRLVDCNWAAHAEFGKGAKVGKVTYKLDTFYFLTDPIQLIYTHFPHETDWQLLHQPITSKVSTQSSLFSTGQPKCIIIVTGIANITKDFTKS</sequence>
<dbReference type="Proteomes" id="UP000281553">
    <property type="component" value="Unassembled WGS sequence"/>
</dbReference>
<proteinExistence type="predicted"/>
<evidence type="ECO:0008006" key="3">
    <source>
        <dbReference type="Google" id="ProtNLM"/>
    </source>
</evidence>
<dbReference type="InterPro" id="IPR053041">
    <property type="entry name" value="Transglut-like_Superfamily_Mod"/>
</dbReference>
<evidence type="ECO:0000313" key="1">
    <source>
        <dbReference type="EMBL" id="VDN33556.1"/>
    </source>
</evidence>
<reference evidence="1 2" key="1">
    <citation type="submission" date="2018-11" db="EMBL/GenBank/DDBJ databases">
        <authorList>
            <consortium name="Pathogen Informatics"/>
        </authorList>
    </citation>
    <scope>NUCLEOTIDE SEQUENCE [LARGE SCALE GENOMIC DNA]</scope>
</reference>
<protein>
    <recommendedName>
        <fullName evidence="3">Transglutaminase-like domain-containing protein</fullName>
    </recommendedName>
</protein>
<keyword evidence="2" id="KW-1185">Reference proteome</keyword>
<dbReference type="EMBL" id="UYRU01083926">
    <property type="protein sequence ID" value="VDN33556.1"/>
    <property type="molecule type" value="Genomic_DNA"/>
</dbReference>